<dbReference type="Gene3D" id="1.10.1660.10">
    <property type="match status" value="1"/>
</dbReference>
<dbReference type="PANTHER" id="PTHR30204">
    <property type="entry name" value="REDOX-CYCLING DRUG-SENSING TRANSCRIPTIONAL ACTIVATOR SOXR"/>
    <property type="match status" value="1"/>
</dbReference>
<accession>A0AAV2VQA8</accession>
<dbReference type="PRINTS" id="PR00040">
    <property type="entry name" value="HTHMERR"/>
</dbReference>
<dbReference type="GO" id="GO:0003677">
    <property type="term" value="F:DNA binding"/>
    <property type="evidence" value="ECO:0007669"/>
    <property type="project" value="UniProtKB-KW"/>
</dbReference>
<dbReference type="Pfam" id="PF13411">
    <property type="entry name" value="MerR_1"/>
    <property type="match status" value="1"/>
</dbReference>
<evidence type="ECO:0000313" key="6">
    <source>
        <dbReference type="EMBL" id="CCO46846.1"/>
    </source>
</evidence>
<keyword evidence="1" id="KW-0678">Repressor</keyword>
<dbReference type="PROSITE" id="PS00552">
    <property type="entry name" value="HTH_MERR_1"/>
    <property type="match status" value="1"/>
</dbReference>
<dbReference type="PANTHER" id="PTHR30204:SF69">
    <property type="entry name" value="MERR-FAMILY TRANSCRIPTIONAL REGULATOR"/>
    <property type="match status" value="1"/>
</dbReference>
<dbReference type="GO" id="GO:0003700">
    <property type="term" value="F:DNA-binding transcription factor activity"/>
    <property type="evidence" value="ECO:0007669"/>
    <property type="project" value="InterPro"/>
</dbReference>
<dbReference type="AlphaFoldDB" id="A0AAV2VQA8"/>
<keyword evidence="4" id="KW-0804">Transcription</keyword>
<proteinExistence type="predicted"/>
<name>A0AAV2VQA8_9VIBR</name>
<keyword evidence="3" id="KW-0238">DNA-binding</keyword>
<reference evidence="6 7" key="1">
    <citation type="journal article" date="2013" name="ISME J.">
        <title>Comparative genomics of pathogenic lineages of Vibrio nigripulchritudo identifies virulence-associated traits.</title>
        <authorList>
            <person name="Goudenege D."/>
            <person name="Labreuche Y."/>
            <person name="Krin E."/>
            <person name="Ansquer D."/>
            <person name="Mangenot S."/>
            <person name="Calteau A."/>
            <person name="Medigue C."/>
            <person name="Mazel D."/>
            <person name="Polz M.F."/>
            <person name="Le Roux F."/>
        </authorList>
    </citation>
    <scope>NUCLEOTIDE SEQUENCE [LARGE SCALE GENOMIC DNA]</scope>
    <source>
        <strain evidence="6 7">SOn1</strain>
    </source>
</reference>
<protein>
    <submittedName>
        <fullName evidence="6">Bacterial regulatory protein, MerR</fullName>
    </submittedName>
</protein>
<dbReference type="SUPFAM" id="SSF46955">
    <property type="entry name" value="Putative DNA-binding domain"/>
    <property type="match status" value="1"/>
</dbReference>
<comment type="caution">
    <text evidence="6">The sequence shown here is derived from an EMBL/GenBank/DDBJ whole genome shotgun (WGS) entry which is preliminary data.</text>
</comment>
<dbReference type="PROSITE" id="PS50937">
    <property type="entry name" value="HTH_MERR_2"/>
    <property type="match status" value="1"/>
</dbReference>
<evidence type="ECO:0000256" key="4">
    <source>
        <dbReference type="ARBA" id="ARBA00023163"/>
    </source>
</evidence>
<dbReference type="EMBL" id="CAOF01000102">
    <property type="protein sequence ID" value="CCO46846.1"/>
    <property type="molecule type" value="Genomic_DNA"/>
</dbReference>
<evidence type="ECO:0000256" key="3">
    <source>
        <dbReference type="ARBA" id="ARBA00023125"/>
    </source>
</evidence>
<evidence type="ECO:0000256" key="1">
    <source>
        <dbReference type="ARBA" id="ARBA00022491"/>
    </source>
</evidence>
<feature type="domain" description="HTH merR-type" evidence="5">
    <location>
        <begin position="1"/>
        <end position="68"/>
    </location>
</feature>
<evidence type="ECO:0000313" key="7">
    <source>
        <dbReference type="Proteomes" id="UP000018211"/>
    </source>
</evidence>
<dbReference type="Proteomes" id="UP000018211">
    <property type="component" value="Unassembled WGS sequence"/>
</dbReference>
<keyword evidence="2" id="KW-0805">Transcription regulation</keyword>
<evidence type="ECO:0000259" key="5">
    <source>
        <dbReference type="PROSITE" id="PS50937"/>
    </source>
</evidence>
<evidence type="ECO:0000256" key="2">
    <source>
        <dbReference type="ARBA" id="ARBA00023015"/>
    </source>
</evidence>
<dbReference type="SMART" id="SM00422">
    <property type="entry name" value="HTH_MERR"/>
    <property type="match status" value="1"/>
</dbReference>
<dbReference type="InterPro" id="IPR047057">
    <property type="entry name" value="MerR_fam"/>
</dbReference>
<dbReference type="InterPro" id="IPR000551">
    <property type="entry name" value="MerR-type_HTH_dom"/>
</dbReference>
<dbReference type="InterPro" id="IPR009061">
    <property type="entry name" value="DNA-bd_dom_put_sf"/>
</dbReference>
<sequence length="117" mass="13237">MLIGQVSKHTGLSAKAIRLYEEKGLIQPPARRGRYRIYSETDLEVLQLIVEAKSLGVTLAQLKGVITYQDGEVDWKKVHVFLLEIKNNLQQELTRVMKNIEKIDGCISAIDSCPKSR</sequence>
<gene>
    <name evidence="6" type="ORF">VIBNISOn1_1900010</name>
</gene>
<dbReference type="RefSeq" id="WP_022611885.1">
    <property type="nucleotide sequence ID" value="NZ_LK391965.1"/>
</dbReference>
<organism evidence="6 7">
    <name type="scientific">Vibrio nigripulchritudo SOn1</name>
    <dbReference type="NCBI Taxonomy" id="1238450"/>
    <lineage>
        <taxon>Bacteria</taxon>
        <taxon>Pseudomonadati</taxon>
        <taxon>Pseudomonadota</taxon>
        <taxon>Gammaproteobacteria</taxon>
        <taxon>Vibrionales</taxon>
        <taxon>Vibrionaceae</taxon>
        <taxon>Vibrio</taxon>
    </lineage>
</organism>